<evidence type="ECO:0000313" key="1">
    <source>
        <dbReference type="EMBL" id="KGF96507.1"/>
    </source>
</evidence>
<dbReference type="eggNOG" id="ENOG5032IWB">
    <property type="taxonomic scope" value="Bacteria"/>
</dbReference>
<sequence length="51" mass="6136">MKKCDLCDKSDKIHFRVKSIIHKNWIFCCKECWNIISKHNNYSYGGTRKSK</sequence>
<reference evidence="2" key="1">
    <citation type="journal article" date="2014" name="Sci. Data">
        <title>Genomes of diverse isolates of the marine cyanobacterium Prochlorococcus.</title>
        <authorList>
            <person name="Biller S."/>
            <person name="Berube P."/>
            <person name="Thompson J."/>
            <person name="Kelly L."/>
            <person name="Roggensack S."/>
            <person name="Awad L."/>
            <person name="Roache-Johnson K."/>
            <person name="Ding H."/>
            <person name="Giovannoni S.J."/>
            <person name="Moore L.R."/>
            <person name="Chisholm S.W."/>
        </authorList>
    </citation>
    <scope>NUCLEOTIDE SEQUENCE [LARGE SCALE GENOMIC DNA]</scope>
    <source>
        <strain evidence="2">MIT 9201</strain>
    </source>
</reference>
<comment type="caution">
    <text evidence="1">The sequence shown here is derived from an EMBL/GenBank/DDBJ whole genome shotgun (WGS) entry which is preliminary data.</text>
</comment>
<gene>
    <name evidence="1" type="ORF">EU95_0392</name>
</gene>
<protein>
    <recommendedName>
        <fullName evidence="3">TRASH domain-containing protein</fullName>
    </recommendedName>
</protein>
<accession>A0A0A2A3Q1</accession>
<evidence type="ECO:0008006" key="3">
    <source>
        <dbReference type="Google" id="ProtNLM"/>
    </source>
</evidence>
<evidence type="ECO:0000313" key="2">
    <source>
        <dbReference type="Proteomes" id="UP000030355"/>
    </source>
</evidence>
<dbReference type="AlphaFoldDB" id="A0A0A2A3Q1"/>
<name>A0A0A2A3Q1_PROMR</name>
<proteinExistence type="predicted"/>
<dbReference type="EMBL" id="JNAL01000007">
    <property type="protein sequence ID" value="KGF96507.1"/>
    <property type="molecule type" value="Genomic_DNA"/>
</dbReference>
<organism evidence="1 2">
    <name type="scientific">Prochlorococcus marinus str. MIT 9201</name>
    <dbReference type="NCBI Taxonomy" id="93057"/>
    <lineage>
        <taxon>Bacteria</taxon>
        <taxon>Bacillati</taxon>
        <taxon>Cyanobacteriota</taxon>
        <taxon>Cyanophyceae</taxon>
        <taxon>Synechococcales</taxon>
        <taxon>Prochlorococcaceae</taxon>
        <taxon>Prochlorococcus</taxon>
    </lineage>
</organism>
<dbReference type="Proteomes" id="UP000030355">
    <property type="component" value="Unassembled WGS sequence"/>
</dbReference>